<gene>
    <name evidence="1" type="ORF">EGT49_07340</name>
</gene>
<name>A0A4Z0JJ05_9LACO</name>
<keyword evidence="2" id="KW-1185">Reference proteome</keyword>
<evidence type="ECO:0000313" key="2">
    <source>
        <dbReference type="Proteomes" id="UP000298021"/>
    </source>
</evidence>
<dbReference type="EMBL" id="RKLY01000016">
    <property type="protein sequence ID" value="TGD22995.1"/>
    <property type="molecule type" value="Genomic_DNA"/>
</dbReference>
<dbReference type="Pfam" id="PF06486">
    <property type="entry name" value="DUF1093"/>
    <property type="match status" value="1"/>
</dbReference>
<protein>
    <submittedName>
        <fullName evidence="1">YxeA family protein</fullName>
    </submittedName>
</protein>
<dbReference type="InterPro" id="IPR006542">
    <property type="entry name" value="DUF1093"/>
</dbReference>
<comment type="caution">
    <text evidence="1">The sequence shown here is derived from an EMBL/GenBank/DDBJ whole genome shotgun (WGS) entry which is preliminary data.</text>
</comment>
<dbReference type="Proteomes" id="UP000298021">
    <property type="component" value="Unassembled WGS sequence"/>
</dbReference>
<organism evidence="1 2">
    <name type="scientific">Companilactobacillus suantsaicola</name>
    <dbReference type="NCBI Taxonomy" id="2487723"/>
    <lineage>
        <taxon>Bacteria</taxon>
        <taxon>Bacillati</taxon>
        <taxon>Bacillota</taxon>
        <taxon>Bacilli</taxon>
        <taxon>Lactobacillales</taxon>
        <taxon>Lactobacillaceae</taxon>
        <taxon>Companilactobacillus</taxon>
    </lineage>
</organism>
<dbReference type="OrthoDB" id="2290026at2"/>
<dbReference type="PANTHER" id="PTHR36433:SF2">
    <property type="entry name" value="YXEA FAMILY PROTEIN"/>
    <property type="match status" value="1"/>
</dbReference>
<reference evidence="1 2" key="1">
    <citation type="submission" date="2018-10" db="EMBL/GenBank/DDBJ databases">
        <title>Lactobacillus sp. R7 and Lactobacillus sp. R19 isolated from fermented mustard green product of Taiwan.</title>
        <authorList>
            <person name="Lin S.-T."/>
        </authorList>
    </citation>
    <scope>NUCLEOTIDE SEQUENCE [LARGE SCALE GENOMIC DNA]</scope>
    <source>
        <strain evidence="1 2">BCRC 81127</strain>
    </source>
</reference>
<dbReference type="PANTHER" id="PTHR36433">
    <property type="entry name" value="HYPOTHETICAL CYTOSOLIC PROTEIN"/>
    <property type="match status" value="1"/>
</dbReference>
<dbReference type="Gene3D" id="2.40.50.480">
    <property type="match status" value="1"/>
</dbReference>
<dbReference type="AlphaFoldDB" id="A0A4Z0JJ05"/>
<evidence type="ECO:0000313" key="1">
    <source>
        <dbReference type="EMBL" id="TGD22995.1"/>
    </source>
</evidence>
<accession>A0A4Z0JJ05</accession>
<dbReference type="RefSeq" id="WP_135372967.1">
    <property type="nucleotide sequence ID" value="NZ_RKLY01000016.1"/>
</dbReference>
<dbReference type="NCBIfam" id="TIGR01655">
    <property type="entry name" value="yxeA_fam"/>
    <property type="match status" value="1"/>
</dbReference>
<dbReference type="SUPFAM" id="SSF159121">
    <property type="entry name" value="BC4932-like"/>
    <property type="match status" value="1"/>
</dbReference>
<dbReference type="InterPro" id="IPR036166">
    <property type="entry name" value="YxeA-like_sf"/>
</dbReference>
<sequence length="128" mass="14849">MRSYLRVFLFGIFLLGMGYLGLCAYAKDNPGQNAQAFNRYNILVKHEAKYVKIDNKNAKDNDGFGNYDYKLTSYDNAGKKKQIEFTGMKKLKQGHFLKLDTKGNYVYSYKEVFKKDIPSDIFTKLNLQ</sequence>
<proteinExistence type="predicted"/>